<organism evidence="8 9">
    <name type="scientific">Corynebacterium rouxii</name>
    <dbReference type="NCBI Taxonomy" id="2719119"/>
    <lineage>
        <taxon>Bacteria</taxon>
        <taxon>Bacillati</taxon>
        <taxon>Actinomycetota</taxon>
        <taxon>Actinomycetes</taxon>
        <taxon>Mycobacteriales</taxon>
        <taxon>Corynebacteriaceae</taxon>
        <taxon>Corynebacterium</taxon>
    </lineage>
</organism>
<feature type="transmembrane region" description="Helical" evidence="7">
    <location>
        <begin position="186"/>
        <end position="209"/>
    </location>
</feature>
<feature type="transmembrane region" description="Helical" evidence="7">
    <location>
        <begin position="441"/>
        <end position="460"/>
    </location>
</feature>
<dbReference type="PANTHER" id="PTHR23517:SF15">
    <property type="entry name" value="PROTON-DEPENDENT OLIGOPEPTIDE FAMILY TRANSPORT PROTEIN"/>
    <property type="match status" value="1"/>
</dbReference>
<reference evidence="8 9" key="1">
    <citation type="submission" date="2019-11" db="EMBL/GenBank/DDBJ databases">
        <authorList>
            <person name="Brisse S."/>
        </authorList>
    </citation>
    <scope>NUCLEOTIDE SEQUENCE [LARGE SCALE GENOMIC DNA]</scope>
    <source>
        <strain evidence="8">FRC0190</strain>
    </source>
</reference>
<feature type="transmembrane region" description="Helical" evidence="7">
    <location>
        <begin position="101"/>
        <end position="122"/>
    </location>
</feature>
<keyword evidence="4 7" id="KW-0812">Transmembrane</keyword>
<dbReference type="InterPro" id="IPR005279">
    <property type="entry name" value="Dipep/tripep_permease"/>
</dbReference>
<feature type="transmembrane region" description="Helical" evidence="7">
    <location>
        <begin position="402"/>
        <end position="421"/>
    </location>
</feature>
<feature type="transmembrane region" description="Helical" evidence="7">
    <location>
        <begin position="40"/>
        <end position="57"/>
    </location>
</feature>
<proteinExistence type="predicted"/>
<keyword evidence="6 7" id="KW-0472">Membrane</keyword>
<comment type="subcellular location">
    <subcellularLocation>
        <location evidence="1">Cell membrane</location>
        <topology evidence="1">Multi-pass membrane protein</topology>
    </subcellularLocation>
</comment>
<evidence type="ECO:0000313" key="9">
    <source>
        <dbReference type="Proteomes" id="UP000423525"/>
    </source>
</evidence>
<evidence type="ECO:0000256" key="1">
    <source>
        <dbReference type="ARBA" id="ARBA00004651"/>
    </source>
</evidence>
<dbReference type="NCBIfam" id="TIGR00924">
    <property type="entry name" value="yjdL_sub1_fam"/>
    <property type="match status" value="1"/>
</dbReference>
<evidence type="ECO:0000256" key="5">
    <source>
        <dbReference type="ARBA" id="ARBA00022989"/>
    </source>
</evidence>
<dbReference type="SUPFAM" id="SSF103473">
    <property type="entry name" value="MFS general substrate transporter"/>
    <property type="match status" value="1"/>
</dbReference>
<dbReference type="Gene3D" id="1.20.1250.20">
    <property type="entry name" value="MFS general substrate transporter like domains"/>
    <property type="match status" value="1"/>
</dbReference>
<feature type="transmembrane region" description="Helical" evidence="7">
    <location>
        <begin position="69"/>
        <end position="89"/>
    </location>
</feature>
<dbReference type="Pfam" id="PF00854">
    <property type="entry name" value="PTR2"/>
    <property type="match status" value="1"/>
</dbReference>
<evidence type="ECO:0000256" key="6">
    <source>
        <dbReference type="ARBA" id="ARBA00023136"/>
    </source>
</evidence>
<protein>
    <submittedName>
        <fullName evidence="8">MFS transporter</fullName>
    </submittedName>
</protein>
<evidence type="ECO:0000256" key="4">
    <source>
        <dbReference type="ARBA" id="ARBA00022692"/>
    </source>
</evidence>
<dbReference type="InterPro" id="IPR050171">
    <property type="entry name" value="MFS_Transporters"/>
</dbReference>
<dbReference type="InterPro" id="IPR036259">
    <property type="entry name" value="MFS_trans_sf"/>
</dbReference>
<evidence type="ECO:0000256" key="2">
    <source>
        <dbReference type="ARBA" id="ARBA00022448"/>
    </source>
</evidence>
<dbReference type="EMBL" id="LR738855">
    <property type="protein sequence ID" value="VZH85188.1"/>
    <property type="molecule type" value="Genomic_DNA"/>
</dbReference>
<keyword evidence="2" id="KW-0813">Transport</keyword>
<feature type="transmembrane region" description="Helical" evidence="7">
    <location>
        <begin position="230"/>
        <end position="251"/>
    </location>
</feature>
<evidence type="ECO:0000256" key="3">
    <source>
        <dbReference type="ARBA" id="ARBA00022475"/>
    </source>
</evidence>
<dbReference type="InterPro" id="IPR000109">
    <property type="entry name" value="POT_fam"/>
</dbReference>
<feature type="transmembrane region" description="Helical" evidence="7">
    <location>
        <begin position="298"/>
        <end position="322"/>
    </location>
</feature>
<dbReference type="CDD" id="cd17346">
    <property type="entry name" value="MFS_DtpA_like"/>
    <property type="match status" value="1"/>
</dbReference>
<dbReference type="KEGG" id="crf:FRC0190_01166"/>
<keyword evidence="3" id="KW-1003">Cell membrane</keyword>
<gene>
    <name evidence="8" type="ORF">FRC0190_01166</name>
</gene>
<dbReference type="AlphaFoldDB" id="A0A6I8MFU1"/>
<dbReference type="GO" id="GO:1904680">
    <property type="term" value="F:peptide transmembrane transporter activity"/>
    <property type="evidence" value="ECO:0007669"/>
    <property type="project" value="InterPro"/>
</dbReference>
<feature type="transmembrane region" description="Helical" evidence="7">
    <location>
        <begin position="162"/>
        <end position="180"/>
    </location>
</feature>
<name>A0A6I8MFU1_9CORY</name>
<feature type="transmembrane region" description="Helical" evidence="7">
    <location>
        <begin position="128"/>
        <end position="150"/>
    </location>
</feature>
<evidence type="ECO:0000256" key="7">
    <source>
        <dbReference type="SAM" id="Phobius"/>
    </source>
</evidence>
<sequence>MYGMRLIEQRSIDSKNNRAMFWHHPRMMASVVSIEAWERFSFYGMQAILGFYLYYSIADGGLGIAQKDATALIGAYGALVYLCTFIGGWVGDHLLGAEKTLLSGAFLLVIGHISLSTFPGFYGLAIGLPLIAAGSGLLKTAAITVLGAVYDENPKQRETGFQFFYLGIQVAAFFGPLLTGRLAQQYSFHIGFIAAAFLMIIGITLYVFARSAAMASLCAQTRQRITQPQLTATTTQTIFIVGGSALALFSATFCVATGLVKPVALATFLLALTLGAALLLYASIFRSSEVTPAEKVQLLRYVPIFLASVTFWAIMNQTYGVLAVYSDVRLNRSVGDFLIPAAWLQSLNPFYVFVLSLPLAYLWLRLGDRSPRPATKLSIGVGIAGLGFAILIPYAGGEPNSTPFIVLAISILVTAIGELLIGPIGMAATAQYAPRKYSTQFSAMFFLTMAIGTALSGHISQYYNPDNAQAEARYFIACSATAMVIGVISYMLTRIITTKTQ</sequence>
<dbReference type="Proteomes" id="UP000423525">
    <property type="component" value="Chromosome"/>
</dbReference>
<keyword evidence="5 7" id="KW-1133">Transmembrane helix</keyword>
<feature type="transmembrane region" description="Helical" evidence="7">
    <location>
        <begin position="263"/>
        <end position="286"/>
    </location>
</feature>
<accession>A0A6I8MFU1</accession>
<feature type="transmembrane region" description="Helical" evidence="7">
    <location>
        <begin position="342"/>
        <end position="364"/>
    </location>
</feature>
<dbReference type="GO" id="GO:0015833">
    <property type="term" value="P:peptide transport"/>
    <property type="evidence" value="ECO:0007669"/>
    <property type="project" value="InterPro"/>
</dbReference>
<dbReference type="GO" id="GO:0005886">
    <property type="term" value="C:plasma membrane"/>
    <property type="evidence" value="ECO:0007669"/>
    <property type="project" value="UniProtKB-SubCell"/>
</dbReference>
<evidence type="ECO:0000313" key="8">
    <source>
        <dbReference type="EMBL" id="VZH85188.1"/>
    </source>
</evidence>
<feature type="transmembrane region" description="Helical" evidence="7">
    <location>
        <begin position="472"/>
        <end position="492"/>
    </location>
</feature>
<feature type="transmembrane region" description="Helical" evidence="7">
    <location>
        <begin position="376"/>
        <end position="396"/>
    </location>
</feature>
<dbReference type="PANTHER" id="PTHR23517">
    <property type="entry name" value="RESISTANCE PROTEIN MDTM, PUTATIVE-RELATED-RELATED"/>
    <property type="match status" value="1"/>
</dbReference>